<protein>
    <submittedName>
        <fullName evidence="1">Uncharacterized protein</fullName>
    </submittedName>
</protein>
<dbReference type="Proteomes" id="UP000253551">
    <property type="component" value="Unassembled WGS sequence"/>
</dbReference>
<feature type="non-terminal residue" evidence="1">
    <location>
        <position position="395"/>
    </location>
</feature>
<evidence type="ECO:0000313" key="1">
    <source>
        <dbReference type="EMBL" id="RCH78773.1"/>
    </source>
</evidence>
<accession>A0A367IMA7</accession>
<sequence length="395" mass="45486">QQWKKVMKLAVVDLNFLICKGNRKDLWATLIENKILENQQEQKQQQLLFNYAPTSSLCYQRKVTKADLNKVSEIYGKLRQKWTLQSGRLVEDVVYETCKSFCVEHPAHSFIFDIDDYLWEDVFESEELDEIKTEAKENLNQPFPPELQDIVMKLHRKKTAIEMYNAICEVEAHPFKDVAKFWLKQSITDYILLFVEDKHLSPFETEQDLLDDVYGFIKKSCKISSTKAYSAKQSKATSEAVNSNRSICNTRVPSRQRCADNADLSFEYNGNELFCVEIGLRDKGPNGTKEMNERDLKLPKMMKNFCCRLTNNLKVDPKHIKITGIIISGMNITARIMSFKNGSISLLSRSSRLRMPTSVQEIPHFLPPVLNLIYNINQTIKSTIEAIDDASSSVV</sequence>
<dbReference type="OrthoDB" id="2271149at2759"/>
<name>A0A367IMA7_RHIST</name>
<keyword evidence="2" id="KW-1185">Reference proteome</keyword>
<reference evidence="1 2" key="1">
    <citation type="journal article" date="2018" name="G3 (Bethesda)">
        <title>Phylogenetic and Phylogenomic Definition of Rhizopus Species.</title>
        <authorList>
            <person name="Gryganskyi A.P."/>
            <person name="Golan J."/>
            <person name="Dolatabadi S."/>
            <person name="Mondo S."/>
            <person name="Robb S."/>
            <person name="Idnurm A."/>
            <person name="Muszewska A."/>
            <person name="Steczkiewicz K."/>
            <person name="Masonjones S."/>
            <person name="Liao H.L."/>
            <person name="Gajdeczka M.T."/>
            <person name="Anike F."/>
            <person name="Vuek A."/>
            <person name="Anishchenko I.M."/>
            <person name="Voigt K."/>
            <person name="de Hoog G.S."/>
            <person name="Smith M.E."/>
            <person name="Heitman J."/>
            <person name="Vilgalys R."/>
            <person name="Stajich J.E."/>
        </authorList>
    </citation>
    <scope>NUCLEOTIDE SEQUENCE [LARGE SCALE GENOMIC DNA]</scope>
    <source>
        <strain evidence="1 2">LSU 92-RS-03</strain>
    </source>
</reference>
<dbReference type="EMBL" id="PJQM01007005">
    <property type="protein sequence ID" value="RCH78773.1"/>
    <property type="molecule type" value="Genomic_DNA"/>
</dbReference>
<dbReference type="AlphaFoldDB" id="A0A367IMA7"/>
<proteinExistence type="predicted"/>
<evidence type="ECO:0000313" key="2">
    <source>
        <dbReference type="Proteomes" id="UP000253551"/>
    </source>
</evidence>
<comment type="caution">
    <text evidence="1">The sequence shown here is derived from an EMBL/GenBank/DDBJ whole genome shotgun (WGS) entry which is preliminary data.</text>
</comment>
<organism evidence="1 2">
    <name type="scientific">Rhizopus stolonifer</name>
    <name type="common">Rhizopus nigricans</name>
    <dbReference type="NCBI Taxonomy" id="4846"/>
    <lineage>
        <taxon>Eukaryota</taxon>
        <taxon>Fungi</taxon>
        <taxon>Fungi incertae sedis</taxon>
        <taxon>Mucoromycota</taxon>
        <taxon>Mucoromycotina</taxon>
        <taxon>Mucoromycetes</taxon>
        <taxon>Mucorales</taxon>
        <taxon>Mucorineae</taxon>
        <taxon>Rhizopodaceae</taxon>
        <taxon>Rhizopus</taxon>
    </lineage>
</organism>
<feature type="non-terminal residue" evidence="1">
    <location>
        <position position="1"/>
    </location>
</feature>
<gene>
    <name evidence="1" type="ORF">CU098_001614</name>
</gene>